<dbReference type="PANTHER" id="PTHR40050:SF1">
    <property type="entry name" value="INNER SPORE COAT PROTEIN H"/>
    <property type="match status" value="1"/>
</dbReference>
<keyword evidence="1" id="KW-0167">Capsid protein</keyword>
<protein>
    <submittedName>
        <fullName evidence="1">Spore coat protein CotH</fullName>
    </submittedName>
</protein>
<proteinExistence type="predicted"/>
<dbReference type="Proteomes" id="UP000187134">
    <property type="component" value="Unassembled WGS sequence"/>
</dbReference>
<dbReference type="PANTHER" id="PTHR40050">
    <property type="entry name" value="INNER SPORE COAT PROTEIN H"/>
    <property type="match status" value="1"/>
</dbReference>
<evidence type="ECO:0000313" key="1">
    <source>
        <dbReference type="EMBL" id="OMF11730.1"/>
    </source>
</evidence>
<comment type="caution">
    <text evidence="1">The sequence shown here is derived from an EMBL/GenBank/DDBJ whole genome shotgun (WGS) entry which is preliminary data.</text>
</comment>
<organism evidence="1 2">
    <name type="scientific">Paenibacillus amylolyticus</name>
    <dbReference type="NCBI Taxonomy" id="1451"/>
    <lineage>
        <taxon>Bacteria</taxon>
        <taxon>Bacillati</taxon>
        <taxon>Bacillota</taxon>
        <taxon>Bacilli</taxon>
        <taxon>Bacillales</taxon>
        <taxon>Paenibacillaceae</taxon>
        <taxon>Paenibacillus</taxon>
    </lineage>
</organism>
<dbReference type="AlphaFoldDB" id="A0A1R1BPB5"/>
<dbReference type="OrthoDB" id="3235126at2"/>
<dbReference type="Pfam" id="PF08757">
    <property type="entry name" value="CotH"/>
    <property type="match status" value="1"/>
</dbReference>
<keyword evidence="1" id="KW-0946">Virion</keyword>
<accession>A0A1R1BPB5</accession>
<evidence type="ECO:0000313" key="2">
    <source>
        <dbReference type="Proteomes" id="UP000187134"/>
    </source>
</evidence>
<gene>
    <name evidence="1" type="ORF">BK131_19825</name>
</gene>
<dbReference type="EMBL" id="MRTJ01000009">
    <property type="protein sequence ID" value="OMF11730.1"/>
    <property type="molecule type" value="Genomic_DNA"/>
</dbReference>
<name>A0A1R1BPB5_PAEAM</name>
<dbReference type="InterPro" id="IPR014867">
    <property type="entry name" value="Spore_coat_CotH_CotH2/3/7"/>
</dbReference>
<reference evidence="1 2" key="1">
    <citation type="submission" date="2016-11" db="EMBL/GenBank/DDBJ databases">
        <title>Paenibacillus species isolates.</title>
        <authorList>
            <person name="Beno S.M."/>
        </authorList>
    </citation>
    <scope>NUCLEOTIDE SEQUENCE [LARGE SCALE GENOMIC DNA]</scope>
    <source>
        <strain evidence="1 2">FSL H8-0246</strain>
    </source>
</reference>
<sequence length="354" mass="41796">MNMGLPVYRIAVPSQEYQQLTSNIWSEQLVKGSIQMDGKQIPIRIRYRGGHTRGYPKKSFEIRTSSRTYHFNAEYDDPSLLRNALSFRFFESIRVPAPATRHCVLYLNGELLGVYLRIEGVKSFFFRQRKIPVRSIFYAINDHAGFTINSNSSSTSTSANLLSGYSLIRGKDVDKTRLRIFIQQLNTKSRLELFRFLQSRIDTDNYLRWLCGAVLTGNFDGFDQNYTWYEKTKTKKYGILPWDYEGTWGRNCYGAKVDSSLVRIQGYNKLTGKMLAFRHFREQYKKLLRQHLMNAFTEKRIMPIVHRLHNDIREEVDQDPYMKWPLDVFAGEPERIRTYVAERREYLTERLHQL</sequence>